<organism evidence="3 4">
    <name type="scientific">Neodothiora populina</name>
    <dbReference type="NCBI Taxonomy" id="2781224"/>
    <lineage>
        <taxon>Eukaryota</taxon>
        <taxon>Fungi</taxon>
        <taxon>Dikarya</taxon>
        <taxon>Ascomycota</taxon>
        <taxon>Pezizomycotina</taxon>
        <taxon>Dothideomycetes</taxon>
        <taxon>Dothideomycetidae</taxon>
        <taxon>Dothideales</taxon>
        <taxon>Dothioraceae</taxon>
        <taxon>Neodothiora</taxon>
    </lineage>
</organism>
<evidence type="ECO:0000313" key="3">
    <source>
        <dbReference type="EMBL" id="KAL1301867.1"/>
    </source>
</evidence>
<dbReference type="GeneID" id="95979748"/>
<accession>A0ABR3P730</accession>
<feature type="region of interest" description="Disordered" evidence="2">
    <location>
        <begin position="243"/>
        <end position="332"/>
    </location>
</feature>
<dbReference type="RefSeq" id="XP_069198143.1">
    <property type="nucleotide sequence ID" value="XM_069345935.1"/>
</dbReference>
<evidence type="ECO:0000256" key="1">
    <source>
        <dbReference type="RuleBase" id="RU362006"/>
    </source>
</evidence>
<keyword evidence="4" id="KW-1185">Reference proteome</keyword>
<sequence>MFGIVADLLTTVTSVCFPVYASYKALRTSDPAQLTPWLMYWTTLSLFMATESFFHPIISWFPFYSWIRFGTHLYLVMPGQQGSVYLYQTYIHPFLAHHEREIDSGIAQSHERAKQAGLQYLKQAIEWARVNVLGLQPRRPTPPPSRNVSYTSSLLSRFNMPAARDGLASAGAGDLFSLLGSAMQQATGAGAASDSSARSAQAHDLAASGNLIPAHLSNAEKMEFVFAQRDRLRTLLQAFESEDITQPVSGSSSSNSGGRRTPENTPPMRGSPFMRQNAPSDMQKSRSEAEFEDLAYEDVPSSAAMGDSASQHRVPSSNNLPPTQRQASWSKWVWGNYGEKDSVLEAKKDE</sequence>
<evidence type="ECO:0000313" key="4">
    <source>
        <dbReference type="Proteomes" id="UP001562354"/>
    </source>
</evidence>
<dbReference type="Pfam" id="PF03134">
    <property type="entry name" value="TB2_DP1_HVA22"/>
    <property type="match status" value="1"/>
</dbReference>
<dbReference type="InterPro" id="IPR004345">
    <property type="entry name" value="TB2_DP1_HVA22"/>
</dbReference>
<proteinExistence type="inferred from homology"/>
<comment type="subcellular location">
    <subcellularLocation>
        <location evidence="1">Membrane</location>
        <topology evidence="1">Multi-pass membrane protein</topology>
    </subcellularLocation>
</comment>
<dbReference type="PANTHER" id="PTHR12300:SF177">
    <property type="entry name" value="PROTEIN YOP1"/>
    <property type="match status" value="1"/>
</dbReference>
<dbReference type="EMBL" id="JBFMKM010000013">
    <property type="protein sequence ID" value="KAL1301867.1"/>
    <property type="molecule type" value="Genomic_DNA"/>
</dbReference>
<feature type="compositionally biased region" description="Low complexity" evidence="2">
    <location>
        <begin position="249"/>
        <end position="258"/>
    </location>
</feature>
<name>A0ABR3P730_9PEZI</name>
<dbReference type="Proteomes" id="UP001562354">
    <property type="component" value="Unassembled WGS sequence"/>
</dbReference>
<comment type="caution">
    <text evidence="3">The sequence shown here is derived from an EMBL/GenBank/DDBJ whole genome shotgun (WGS) entry which is preliminary data.</text>
</comment>
<comment type="similarity">
    <text evidence="1">Belongs to the DP1 family.</text>
</comment>
<reference evidence="3 4" key="1">
    <citation type="submission" date="2024-07" db="EMBL/GenBank/DDBJ databases">
        <title>Draft sequence of the Neodothiora populina.</title>
        <authorList>
            <person name="Drown D.D."/>
            <person name="Schuette U.S."/>
            <person name="Buechlein A.B."/>
            <person name="Rusch D.R."/>
            <person name="Winton L.W."/>
            <person name="Adams G.A."/>
        </authorList>
    </citation>
    <scope>NUCLEOTIDE SEQUENCE [LARGE SCALE GENOMIC DNA]</scope>
    <source>
        <strain evidence="3 4">CPC 39397</strain>
    </source>
</reference>
<gene>
    <name evidence="3" type="ORF">AAFC00_006049</name>
</gene>
<dbReference type="PANTHER" id="PTHR12300">
    <property type="entry name" value="HVA22-LIKE PROTEINS"/>
    <property type="match status" value="1"/>
</dbReference>
<feature type="compositionally biased region" description="Polar residues" evidence="2">
    <location>
        <begin position="308"/>
        <end position="329"/>
    </location>
</feature>
<protein>
    <recommendedName>
        <fullName evidence="1">Protein YOP1</fullName>
    </recommendedName>
</protein>
<evidence type="ECO:0000256" key="2">
    <source>
        <dbReference type="SAM" id="MobiDB-lite"/>
    </source>
</evidence>